<evidence type="ECO:0000256" key="6">
    <source>
        <dbReference type="ARBA" id="ARBA00044535"/>
    </source>
</evidence>
<dbReference type="GO" id="GO:0016787">
    <property type="term" value="F:hydrolase activity"/>
    <property type="evidence" value="ECO:0007669"/>
    <property type="project" value="UniProtKB-KW"/>
</dbReference>
<keyword evidence="3 10" id="KW-0347">Helicase</keyword>
<dbReference type="SUPFAM" id="SSF52540">
    <property type="entry name" value="P-loop containing nucleoside triphosphate hydrolases"/>
    <property type="match status" value="1"/>
</dbReference>
<dbReference type="Pfam" id="PF00271">
    <property type="entry name" value="Helicase_C"/>
    <property type="match status" value="1"/>
</dbReference>
<keyword evidence="2" id="KW-0378">Hydrolase</keyword>
<dbReference type="Pfam" id="PF00270">
    <property type="entry name" value="DEAD"/>
    <property type="match status" value="1"/>
</dbReference>
<gene>
    <name evidence="11" type="ORF">BFD03_00740</name>
    <name evidence="10" type="ORF">LR3_09650</name>
</gene>
<dbReference type="GO" id="GO:0009378">
    <property type="term" value="F:four-way junction helicase activity"/>
    <property type="evidence" value="ECO:0007669"/>
    <property type="project" value="TreeGrafter"/>
</dbReference>
<dbReference type="RefSeq" id="WP_035152654.1">
    <property type="nucleotide sequence ID" value="NZ_CP136906.1"/>
</dbReference>
<dbReference type="Gene3D" id="3.40.50.300">
    <property type="entry name" value="P-loop containing nucleotide triphosphate hydrolases"/>
    <property type="match status" value="2"/>
</dbReference>
<name>A0A073JZ04_LIMRT</name>
<organism evidence="10 12">
    <name type="scientific">Limosilactobacillus reuteri</name>
    <name type="common">Lactobacillus reuteri</name>
    <dbReference type="NCBI Taxonomy" id="1598"/>
    <lineage>
        <taxon>Bacteria</taxon>
        <taxon>Bacillati</taxon>
        <taxon>Bacillota</taxon>
        <taxon>Bacilli</taxon>
        <taxon>Lactobacillales</taxon>
        <taxon>Lactobacillaceae</taxon>
        <taxon>Limosilactobacillus</taxon>
    </lineage>
</organism>
<evidence type="ECO:0000256" key="3">
    <source>
        <dbReference type="ARBA" id="ARBA00022806"/>
    </source>
</evidence>
<dbReference type="AlphaFoldDB" id="A0A073JZ04"/>
<dbReference type="Proteomes" id="UP000095141">
    <property type="component" value="Unassembled WGS sequence"/>
</dbReference>
<dbReference type="InterPro" id="IPR004589">
    <property type="entry name" value="DNA_helicase_ATP-dep_RecQ"/>
</dbReference>
<dbReference type="SMART" id="SM00487">
    <property type="entry name" value="DEXDc"/>
    <property type="match status" value="1"/>
</dbReference>
<evidence type="ECO:0000313" key="11">
    <source>
        <dbReference type="EMBL" id="OCX50087.1"/>
    </source>
</evidence>
<evidence type="ECO:0000313" key="10">
    <source>
        <dbReference type="EMBL" id="KEK13874.1"/>
    </source>
</evidence>
<accession>A0A073JZ04</accession>
<dbReference type="Proteomes" id="UP000027731">
    <property type="component" value="Unassembled WGS sequence"/>
</dbReference>
<dbReference type="FunFam" id="3.40.50.300:FF:001389">
    <property type="entry name" value="ATP-dependent DNA helicase RecQ"/>
    <property type="match status" value="1"/>
</dbReference>
<dbReference type="CDD" id="cd17920">
    <property type="entry name" value="DEXHc_RecQ"/>
    <property type="match status" value="1"/>
</dbReference>
<dbReference type="PANTHER" id="PTHR13710:SF84">
    <property type="entry name" value="ATP-DEPENDENT DNA HELICASE RECS-RELATED"/>
    <property type="match status" value="1"/>
</dbReference>
<dbReference type="GO" id="GO:0005524">
    <property type="term" value="F:ATP binding"/>
    <property type="evidence" value="ECO:0007669"/>
    <property type="project" value="UniProtKB-KW"/>
</dbReference>
<keyword evidence="5" id="KW-0238">DNA-binding</keyword>
<dbReference type="GO" id="GO:0006281">
    <property type="term" value="P:DNA repair"/>
    <property type="evidence" value="ECO:0007669"/>
    <property type="project" value="TreeGrafter"/>
</dbReference>
<reference evidence="11 13" key="2">
    <citation type="submission" date="2016-08" db="EMBL/GenBank/DDBJ databases">
        <title>Probiotic bacterium isolated from chicken gut.</title>
        <authorList>
            <person name="Levy J.L."/>
            <person name="Hassan H.M."/>
            <person name="Mendoza M.A."/>
        </authorList>
    </citation>
    <scope>NUCLEOTIDE SEQUENCE [LARGE SCALE GENOMIC DNA]</scope>
    <source>
        <strain evidence="11 13">P43</strain>
    </source>
</reference>
<dbReference type="GO" id="GO:0043590">
    <property type="term" value="C:bacterial nucleoid"/>
    <property type="evidence" value="ECO:0007669"/>
    <property type="project" value="TreeGrafter"/>
</dbReference>
<keyword evidence="1" id="KW-0547">Nucleotide-binding</keyword>
<dbReference type="GO" id="GO:0043138">
    <property type="term" value="F:3'-5' DNA helicase activity"/>
    <property type="evidence" value="ECO:0007669"/>
    <property type="project" value="TreeGrafter"/>
</dbReference>
<evidence type="ECO:0000256" key="2">
    <source>
        <dbReference type="ARBA" id="ARBA00022801"/>
    </source>
</evidence>
<dbReference type="NCBIfam" id="TIGR00614">
    <property type="entry name" value="recQ_fam"/>
    <property type="match status" value="1"/>
</dbReference>
<dbReference type="GO" id="GO:0005737">
    <property type="term" value="C:cytoplasm"/>
    <property type="evidence" value="ECO:0007669"/>
    <property type="project" value="TreeGrafter"/>
</dbReference>
<feature type="domain" description="Helicase C-terminal" evidence="9">
    <location>
        <begin position="222"/>
        <end position="378"/>
    </location>
</feature>
<dbReference type="EMBL" id="MCNS01000001">
    <property type="protein sequence ID" value="OCX50087.1"/>
    <property type="molecule type" value="Genomic_DNA"/>
</dbReference>
<dbReference type="PROSITE" id="PS51192">
    <property type="entry name" value="HELICASE_ATP_BIND_1"/>
    <property type="match status" value="1"/>
</dbReference>
<dbReference type="SMART" id="SM00490">
    <property type="entry name" value="HELICc"/>
    <property type="match status" value="1"/>
</dbReference>
<dbReference type="InterPro" id="IPR001650">
    <property type="entry name" value="Helicase_C-like"/>
</dbReference>
<feature type="domain" description="Helicase ATP-binding" evidence="8">
    <location>
        <begin position="28"/>
        <end position="195"/>
    </location>
</feature>
<evidence type="ECO:0000256" key="7">
    <source>
        <dbReference type="ARBA" id="ARBA00044550"/>
    </source>
</evidence>
<dbReference type="InterPro" id="IPR014001">
    <property type="entry name" value="Helicase_ATP-bd"/>
</dbReference>
<dbReference type="GO" id="GO:0006310">
    <property type="term" value="P:DNA recombination"/>
    <property type="evidence" value="ECO:0007669"/>
    <property type="project" value="InterPro"/>
</dbReference>
<dbReference type="PROSITE" id="PS51194">
    <property type="entry name" value="HELICASE_CTER"/>
    <property type="match status" value="1"/>
</dbReference>
<reference evidence="10 12" key="1">
    <citation type="submission" date="2014-06" db="EMBL/GenBank/DDBJ databases">
        <title>Genetic determinant of reutericyclin biosynthesis of Lactobacillus reuteri.</title>
        <authorList>
            <person name="Lin X."/>
            <person name="Duar R."/>
            <person name="Walter J."/>
            <person name="Gaenzle M."/>
        </authorList>
    </citation>
    <scope>NUCLEOTIDE SEQUENCE [LARGE SCALE GENOMIC DNA]</scope>
    <source>
        <strain evidence="10 12">LTH2584</strain>
    </source>
</reference>
<dbReference type="InterPro" id="IPR032284">
    <property type="entry name" value="RecQ_Zn-bd"/>
</dbReference>
<dbReference type="InterPro" id="IPR027417">
    <property type="entry name" value="P-loop_NTPase"/>
</dbReference>
<proteinExistence type="predicted"/>
<dbReference type="InterPro" id="IPR002464">
    <property type="entry name" value="DNA/RNA_helicase_DEAH_CS"/>
</dbReference>
<dbReference type="PANTHER" id="PTHR13710">
    <property type="entry name" value="DNA HELICASE RECQ FAMILY MEMBER"/>
    <property type="match status" value="1"/>
</dbReference>
<evidence type="ECO:0000256" key="5">
    <source>
        <dbReference type="ARBA" id="ARBA00023125"/>
    </source>
</evidence>
<dbReference type="InterPro" id="IPR011545">
    <property type="entry name" value="DEAD/DEAH_box_helicase_dom"/>
</dbReference>
<evidence type="ECO:0000313" key="12">
    <source>
        <dbReference type="Proteomes" id="UP000027731"/>
    </source>
</evidence>
<evidence type="ECO:0000259" key="8">
    <source>
        <dbReference type="PROSITE" id="PS51192"/>
    </source>
</evidence>
<evidence type="ECO:0000256" key="1">
    <source>
        <dbReference type="ARBA" id="ARBA00022741"/>
    </source>
</evidence>
<dbReference type="PATRIC" id="fig|1598.90.peg.2070"/>
<comment type="caution">
    <text evidence="10">The sequence shown here is derived from an EMBL/GenBank/DDBJ whole genome shotgun (WGS) entry which is preliminary data.</text>
</comment>
<dbReference type="GO" id="GO:0003677">
    <property type="term" value="F:DNA binding"/>
    <property type="evidence" value="ECO:0007669"/>
    <property type="project" value="UniProtKB-KW"/>
</dbReference>
<dbReference type="Pfam" id="PF16124">
    <property type="entry name" value="RecQ_Zn_bind"/>
    <property type="match status" value="1"/>
</dbReference>
<dbReference type="GO" id="GO:0030894">
    <property type="term" value="C:replisome"/>
    <property type="evidence" value="ECO:0007669"/>
    <property type="project" value="TreeGrafter"/>
</dbReference>
<keyword evidence="4" id="KW-0067">ATP-binding</keyword>
<sequence>MKNKQEILDVLQNHFGFDDFRPGQEETINALLEGKDTLSILPTGAGKSLLYQLPAYLLPGTILIVSPLISLMQDQVDRLHRQGEKRVIMLSGQLVGKERASVLRNLKSFKFIFTSPEMLDNQQVLTALKKNKIALMVIDEAHCISQWGPDFRPEYLLLKEVRQQLGSPTTLLLTATATPRIRQDILKKMGMATAYQVIKSVDRPNIFLAVQSIATQKEKDGELLKLVQKFTGPGIIYFASRKLASQMAEWLEKQTDLNVAAYHAGVAPIERFRIQNQFMNNELQVICATSAFGMGIDKNDIRYVIHYHLPSNLENYLQEIGRAGRDGKQSLAVLLYANGDEMIQRQLTSVDLPPVTILEQIKNGKLSANVLGEQASLFEFYLEHSFTPQQIITMFERRKIQTEKELQEMVAYIKEDGCKREYLLTYFGERFDGSNEFCCDYELSDWEAKLILPVSQPLSENNKVGWEDRLKALLNITEN</sequence>
<evidence type="ECO:0000259" key="9">
    <source>
        <dbReference type="PROSITE" id="PS51194"/>
    </source>
</evidence>
<evidence type="ECO:0000256" key="4">
    <source>
        <dbReference type="ARBA" id="ARBA00022840"/>
    </source>
</evidence>
<evidence type="ECO:0000313" key="13">
    <source>
        <dbReference type="Proteomes" id="UP000095141"/>
    </source>
</evidence>
<protein>
    <recommendedName>
        <fullName evidence="6">ATP-dependent DNA helicase RecQ</fullName>
    </recommendedName>
    <alternativeName>
        <fullName evidence="7">DNA 3'-5' helicase RecQ</fullName>
    </alternativeName>
</protein>
<dbReference type="EMBL" id="JOSX01000023">
    <property type="protein sequence ID" value="KEK13874.1"/>
    <property type="molecule type" value="Genomic_DNA"/>
</dbReference>
<dbReference type="CDD" id="cd18794">
    <property type="entry name" value="SF2_C_RecQ"/>
    <property type="match status" value="1"/>
</dbReference>
<dbReference type="PROSITE" id="PS00690">
    <property type="entry name" value="DEAH_ATP_HELICASE"/>
    <property type="match status" value="1"/>
</dbReference>